<dbReference type="EMBL" id="MEWU01000032">
    <property type="protein sequence ID" value="OGC82972.1"/>
    <property type="molecule type" value="Genomic_DNA"/>
</dbReference>
<protein>
    <submittedName>
        <fullName evidence="1">Uncharacterized protein</fullName>
    </submittedName>
</protein>
<proteinExistence type="predicted"/>
<evidence type="ECO:0000313" key="1">
    <source>
        <dbReference type="EMBL" id="OGC82972.1"/>
    </source>
</evidence>
<gene>
    <name evidence="1" type="ORF">A3D68_00825</name>
</gene>
<accession>A0A1F4XML8</accession>
<evidence type="ECO:0000313" key="2">
    <source>
        <dbReference type="Proteomes" id="UP000177564"/>
    </source>
</evidence>
<reference evidence="1 2" key="1">
    <citation type="journal article" date="2016" name="Nat. Commun.">
        <title>Thousands of microbial genomes shed light on interconnected biogeochemical processes in an aquifer system.</title>
        <authorList>
            <person name="Anantharaman K."/>
            <person name="Brown C.T."/>
            <person name="Hug L.A."/>
            <person name="Sharon I."/>
            <person name="Castelle C.J."/>
            <person name="Probst A.J."/>
            <person name="Thomas B.C."/>
            <person name="Singh A."/>
            <person name="Wilkins M.J."/>
            <person name="Karaoz U."/>
            <person name="Brodie E.L."/>
            <person name="Williams K.H."/>
            <person name="Hubbard S.S."/>
            <person name="Banfield J.F."/>
        </authorList>
    </citation>
    <scope>NUCLEOTIDE SEQUENCE [LARGE SCALE GENOMIC DNA]</scope>
</reference>
<sequence>MVLKSMKIKNKKIFLQNYTHTYDIQSTTYTFSFFHISTYITIFIEVIRAIHNHNSINLLYIRK</sequence>
<organism evidence="1 2">
    <name type="scientific">Candidatus Adlerbacteria bacterium RIFCSPHIGHO2_02_FULL_52_17</name>
    <dbReference type="NCBI Taxonomy" id="1797240"/>
    <lineage>
        <taxon>Bacteria</taxon>
        <taxon>Candidatus Adleribacteriota</taxon>
    </lineage>
</organism>
<dbReference type="AlphaFoldDB" id="A0A1F4XML8"/>
<dbReference type="Proteomes" id="UP000177564">
    <property type="component" value="Unassembled WGS sequence"/>
</dbReference>
<name>A0A1F4XML8_9BACT</name>
<dbReference type="STRING" id="1797240.A3D68_00825"/>
<comment type="caution">
    <text evidence="1">The sequence shown here is derived from an EMBL/GenBank/DDBJ whole genome shotgun (WGS) entry which is preliminary data.</text>
</comment>